<dbReference type="HOGENOM" id="CLU_2038157_0_0_1"/>
<dbReference type="AlphaFoldDB" id="W9PIG4"/>
<accession>W9PIG4</accession>
<name>W9PIG4_FUSOX</name>
<gene>
    <name evidence="1" type="ORF">FOVG_11120</name>
</gene>
<reference evidence="1" key="1">
    <citation type="submission" date="2011-10" db="EMBL/GenBank/DDBJ databases">
        <title>The Genome Sequence of Fusarium oxysporum HDV247.</title>
        <authorList>
            <consortium name="The Broad Institute Genome Sequencing Platform"/>
            <person name="Ma L.-J."/>
            <person name="Gale L.R."/>
            <person name="Schwartz D.C."/>
            <person name="Zhou S."/>
            <person name="Corby-Kistler H."/>
            <person name="Young S.K."/>
            <person name="Zeng Q."/>
            <person name="Gargeya S."/>
            <person name="Fitzgerald M."/>
            <person name="Haas B."/>
            <person name="Abouelleil A."/>
            <person name="Alvarado L."/>
            <person name="Arachchi H.M."/>
            <person name="Berlin A."/>
            <person name="Brown A."/>
            <person name="Chapman S.B."/>
            <person name="Chen Z."/>
            <person name="Dunbar C."/>
            <person name="Freedman E."/>
            <person name="Gearin G."/>
            <person name="Goldberg J."/>
            <person name="Griggs A."/>
            <person name="Gujja S."/>
            <person name="Heiman D."/>
            <person name="Howarth C."/>
            <person name="Larson L."/>
            <person name="Lui A."/>
            <person name="MacDonald P.J.P."/>
            <person name="Montmayeur A."/>
            <person name="Murphy C."/>
            <person name="Neiman D."/>
            <person name="Pearson M."/>
            <person name="Priest M."/>
            <person name="Roberts A."/>
            <person name="Saif S."/>
            <person name="Shea T."/>
            <person name="Shenoy N."/>
            <person name="Sisk P."/>
            <person name="Stolte C."/>
            <person name="Sykes S."/>
            <person name="Wortman J."/>
            <person name="Nusbaum C."/>
            <person name="Birren B."/>
        </authorList>
    </citation>
    <scope>NUCLEOTIDE SEQUENCE [LARGE SCALE GENOMIC DNA]</scope>
    <source>
        <strain evidence="1">HDV247</strain>
    </source>
</reference>
<organism evidence="1">
    <name type="scientific">Fusarium oxysporum f. sp. pisi HDV247</name>
    <dbReference type="NCBI Taxonomy" id="1080344"/>
    <lineage>
        <taxon>Eukaryota</taxon>
        <taxon>Fungi</taxon>
        <taxon>Dikarya</taxon>
        <taxon>Ascomycota</taxon>
        <taxon>Pezizomycotina</taxon>
        <taxon>Sordariomycetes</taxon>
        <taxon>Hypocreomycetidae</taxon>
        <taxon>Hypocreales</taxon>
        <taxon>Nectriaceae</taxon>
        <taxon>Fusarium</taxon>
        <taxon>Fusarium oxysporum species complex</taxon>
    </lineage>
</organism>
<dbReference type="Proteomes" id="UP000030751">
    <property type="component" value="Unassembled WGS sequence"/>
</dbReference>
<reference evidence="1" key="2">
    <citation type="submission" date="2012-05" db="EMBL/GenBank/DDBJ databases">
        <title>Annotation of the Genome Sequence of Fusarium oxysporum HDV247.</title>
        <authorList>
            <consortium name="The Broad Institute Genomics Platform"/>
            <person name="Ma L.-J."/>
            <person name="Corby-Kistler H."/>
            <person name="Broz K."/>
            <person name="Gale L.R."/>
            <person name="Jonkers W."/>
            <person name="O'Donnell K."/>
            <person name="Ploetz R."/>
            <person name="Steinberg C."/>
            <person name="Schwartz D.C."/>
            <person name="VanEtten H."/>
            <person name="Zhou S."/>
            <person name="Young S.K."/>
            <person name="Zeng Q."/>
            <person name="Gargeya S."/>
            <person name="Fitzgerald M."/>
            <person name="Abouelleil A."/>
            <person name="Alvarado L."/>
            <person name="Chapman S.B."/>
            <person name="Gainer-Dewar J."/>
            <person name="Goldberg J."/>
            <person name="Griggs A."/>
            <person name="Gujja S."/>
            <person name="Hansen M."/>
            <person name="Howarth C."/>
            <person name="Imamovic A."/>
            <person name="Ireland A."/>
            <person name="Larimer J."/>
            <person name="McCowan C."/>
            <person name="Murphy C."/>
            <person name="Pearson M."/>
            <person name="Poon T.W."/>
            <person name="Priest M."/>
            <person name="Roberts A."/>
            <person name="Saif S."/>
            <person name="Shea T."/>
            <person name="Sykes S."/>
            <person name="Wortman J."/>
            <person name="Nusbaum C."/>
            <person name="Birren B."/>
        </authorList>
    </citation>
    <scope>NUCLEOTIDE SEQUENCE</scope>
    <source>
        <strain evidence="1">HDV247</strain>
    </source>
</reference>
<proteinExistence type="predicted"/>
<protein>
    <submittedName>
        <fullName evidence="1">Uncharacterized protein</fullName>
    </submittedName>
</protein>
<sequence>MFTPPLTILANSKLTMISTLGSRQTATRTLSRNSKVQKRGIVRPWRHRKDPHMRKRGSRDGYGRSQRDLIFWQLLAKLTDHSVGQMSRISSRLGQDKTPRSFAIFSNPGEPMDMVISCTDRESTEKSNWTWNEGLT</sequence>
<evidence type="ECO:0000313" key="1">
    <source>
        <dbReference type="EMBL" id="EXA39625.1"/>
    </source>
</evidence>
<dbReference type="EMBL" id="JH650974">
    <property type="protein sequence ID" value="EXA39625.1"/>
    <property type="molecule type" value="Genomic_DNA"/>
</dbReference>